<dbReference type="InterPro" id="IPR032675">
    <property type="entry name" value="LRR_dom_sf"/>
</dbReference>
<dbReference type="NCBIfam" id="TIGR02167">
    <property type="entry name" value="Liste_lipo_26"/>
    <property type="match status" value="6"/>
</dbReference>
<feature type="chain" id="PRO_5002472850" evidence="2">
    <location>
        <begin position="31"/>
        <end position="761"/>
    </location>
</feature>
<feature type="domain" description="Mub B2-like" evidence="3">
    <location>
        <begin position="510"/>
        <end position="601"/>
    </location>
</feature>
<keyword evidence="2" id="KW-0732">Signal</keyword>
<feature type="compositionally biased region" description="Low complexity" evidence="1">
    <location>
        <begin position="91"/>
        <end position="115"/>
    </location>
</feature>
<dbReference type="Gene3D" id="2.60.40.4300">
    <property type="match status" value="2"/>
</dbReference>
<dbReference type="GO" id="GO:0031146">
    <property type="term" value="P:SCF-dependent proteasomal ubiquitin-dependent protein catabolic process"/>
    <property type="evidence" value="ECO:0007669"/>
    <property type="project" value="TreeGrafter"/>
</dbReference>
<dbReference type="Pfam" id="PF03382">
    <property type="entry name" value="DUF285"/>
    <property type="match status" value="1"/>
</dbReference>
<evidence type="ECO:0000313" key="5">
    <source>
        <dbReference type="Proteomes" id="UP000033558"/>
    </source>
</evidence>
<proteinExistence type="predicted"/>
<dbReference type="Gene3D" id="3.80.10.10">
    <property type="entry name" value="Ribonuclease Inhibitor"/>
    <property type="match status" value="1"/>
</dbReference>
<dbReference type="Pfam" id="PF17966">
    <property type="entry name" value="Muc_B2"/>
    <property type="match status" value="2"/>
</dbReference>
<dbReference type="PANTHER" id="PTHR13318:SF190">
    <property type="entry name" value="PARTNER OF PAIRED, ISOFORM B"/>
    <property type="match status" value="1"/>
</dbReference>
<organism evidence="4 5">
    <name type="scientific">Bombilactobacillus mellifer</name>
    <dbReference type="NCBI Taxonomy" id="1218492"/>
    <lineage>
        <taxon>Bacteria</taxon>
        <taxon>Bacillati</taxon>
        <taxon>Bacillota</taxon>
        <taxon>Bacilli</taxon>
        <taxon>Lactobacillales</taxon>
        <taxon>Lactobacillaceae</taxon>
        <taxon>Bombilactobacillus</taxon>
    </lineage>
</organism>
<evidence type="ECO:0000259" key="3">
    <source>
        <dbReference type="Pfam" id="PF17966"/>
    </source>
</evidence>
<dbReference type="InterPro" id="IPR005046">
    <property type="entry name" value="DUF285"/>
</dbReference>
<feature type="domain" description="Mub B2-like" evidence="3">
    <location>
        <begin position="671"/>
        <end position="760"/>
    </location>
</feature>
<protein>
    <submittedName>
        <fullName evidence="4">Putative surface protein</fullName>
    </submittedName>
</protein>
<keyword evidence="5" id="KW-1185">Reference proteome</keyword>
<dbReference type="InterPro" id="IPR041495">
    <property type="entry name" value="Mub_B2"/>
</dbReference>
<reference evidence="4 5" key="1">
    <citation type="submission" date="2015-01" db="EMBL/GenBank/DDBJ databases">
        <title>Comparative genomics of the lactic acid bacteria isolated from the honey bee gut.</title>
        <authorList>
            <person name="Ellegaard K.M."/>
            <person name="Tamarit D."/>
            <person name="Javelind E."/>
            <person name="Olofsson T."/>
            <person name="Andersson S.G."/>
            <person name="Vasquez A."/>
        </authorList>
    </citation>
    <scope>NUCLEOTIDE SEQUENCE [LARGE SCALE GENOMIC DNA]</scope>
    <source>
        <strain evidence="4 5">Bin4</strain>
    </source>
</reference>
<feature type="region of interest" description="Disordered" evidence="1">
    <location>
        <begin position="47"/>
        <end position="145"/>
    </location>
</feature>
<dbReference type="Proteomes" id="UP000033558">
    <property type="component" value="Unassembled WGS sequence"/>
</dbReference>
<dbReference type="EMBL" id="JXJQ01000006">
    <property type="protein sequence ID" value="KJY62431.1"/>
    <property type="molecule type" value="Genomic_DNA"/>
</dbReference>
<name>A0A0F4LY18_9LACO</name>
<dbReference type="GO" id="GO:0019005">
    <property type="term" value="C:SCF ubiquitin ligase complex"/>
    <property type="evidence" value="ECO:0007669"/>
    <property type="project" value="TreeGrafter"/>
</dbReference>
<dbReference type="HOGENOM" id="CLU_380182_0_0_9"/>
<evidence type="ECO:0000256" key="2">
    <source>
        <dbReference type="SAM" id="SignalP"/>
    </source>
</evidence>
<accession>A0A0F4LY18</accession>
<comment type="caution">
    <text evidence="4">The sequence shown here is derived from an EMBL/GenBank/DDBJ whole genome shotgun (WGS) entry which is preliminary data.</text>
</comment>
<evidence type="ECO:0000313" key="4">
    <source>
        <dbReference type="EMBL" id="KJY62431.1"/>
    </source>
</evidence>
<sequence length="761" mass="83480">MNQKKRIALTTTFVGLVCGFVLTQQQAASAATNAPDSTTTSMLAPENTAAATSAEPTQKEQPVNQQTSTQKAVTSMDTVSETTNQNRILGTQAPATNTSTQSASSSNNITNSAPTQQAAASSVSKTNEATSPISQPTTPKNSKAITNSLNASSLTTDPQTDTIAQGTWGTSKWEYTHQGANYILHFHAGTFGTSRQGYTDNHSHFVGSIGASSEILNCNWQWIKELTQIFIDPGVIANQDSSYLFAGLENLQQIIGLANLDTTKITNMSRMFHECYSLASLDVSHFNTANVTNMSWMFTECYSLASLDVSHFNTANVTDMSWMFKNCSGITSLDVSKFDTTNVTDMSWMFAYCTGLTSLDLSHFNTSKVTNMRDMFNYCMNLTSLDLSNFNTDKVTDMYGMFKDCLELTSLDLSNFNTANVTNTSWMFEDIFRLNHLILGSQIYFKYTDLKSVPNTGTKIPGTNRVVASPYWVATSGYQQGHKYTSDELMNLTVRDQVTTYDWDSAPAFTQTTETKTKDRTIVIHQPDGNTKTEIQSVMISRTITLNADGSKTYGNWSSAQWDGYALPEFAGYTASVSQIPAQTVDGNTEDQTIDVYYAPQEQTVEIQYLANGQIVGTQKITGYTGDTIMPNYHAPQGYEITSLTPATITIDGSGKQIIQVQVSPKLNDSVEHKTLTRTINLHLPDGTMRVSKQTALLERQVTINAVTGEKIYGAWNTGDWKALNVPTLAGYTASQDQVAAQQVTGEDTDQTVDVYYTPTN</sequence>
<dbReference type="InterPro" id="IPR011889">
    <property type="entry name" value="Liste_lipo_26"/>
</dbReference>
<feature type="compositionally biased region" description="Polar residues" evidence="1">
    <location>
        <begin position="49"/>
        <end position="89"/>
    </location>
</feature>
<dbReference type="STRING" id="1218492.JG30_06420"/>
<gene>
    <name evidence="4" type="ORF">JG30_06420</name>
</gene>
<dbReference type="AlphaFoldDB" id="A0A0F4LY18"/>
<feature type="signal peptide" evidence="2">
    <location>
        <begin position="1"/>
        <end position="30"/>
    </location>
</feature>
<dbReference type="PANTHER" id="PTHR13318">
    <property type="entry name" value="PARTNER OF PAIRED, ISOFORM B-RELATED"/>
    <property type="match status" value="1"/>
</dbReference>
<dbReference type="RefSeq" id="WP_052725184.1">
    <property type="nucleotide sequence ID" value="NZ_JBHSZT010000001.1"/>
</dbReference>
<dbReference type="SUPFAM" id="SSF52058">
    <property type="entry name" value="L domain-like"/>
    <property type="match status" value="1"/>
</dbReference>
<dbReference type="PATRIC" id="fig|1218492.5.peg.777"/>
<evidence type="ECO:0000256" key="1">
    <source>
        <dbReference type="SAM" id="MobiDB-lite"/>
    </source>
</evidence>
<feature type="compositionally biased region" description="Polar residues" evidence="1">
    <location>
        <begin position="116"/>
        <end position="145"/>
    </location>
</feature>